<sequence length="742" mass="82812">MDQHFLDVVVERERARRILDRFQHDDSDGGEISRELRAHQCSAAFRQAVIDGVLKDRSHNVEQLESALDLRRRRQLLGMLVEERGLSTSSPVTPPLGLSSETNSAASPSDPPTETAPKGRALPPSRSSSTAQLHEGKSPFDLLKETLDDISIKSILELHRSGDGVTEAEMVATAASCAIANIDETVQVSIHSLDPEFPWPQALDALAKPGHFVNSLRRFPYAADAGRVPEDNIVAARHFLGLADEESELHRSAQCLFRWVENAIAYWESHEGKTDEASQRGSECETRKAPSRGSRSELTKSANTESGRLFQPPPRVNSSRTVGRSPARAKSQRGSNSARSSITAPPKTTDPKPTAANRPSASPRQRERKPSTSNSGTSSTSALGSARAGMSKASPSSTQTQAAAMTPSRNSRPATSPQQRRNNAQTRPALSPPPRAFAHSGPNSVAAPPSRPNSSPQPQARAKARGPQHSQPTLTHTPTRSPSQSSSRAASERQADEPRQLQLNTSRSTGALSHVPRPGNSTPTSLLRAAPPTQPPVAEWRRMLEETKKEVREIRSIESQIRWNMHREEKKEKHAEEQADDSDLMDWRWKQSDEMKAAVAEKMQVEREVDLVNSKAFQEFKRERRALLREEELDHIQEAYLQDRENALWRAEYAKAVWSRDKEVIADRVQDVNDVKEIRNIQRLREKEDEENDRAMEQTLEMANLARELTREKERLLESLQFTRQAQRLPHANKPRSFAPRQ</sequence>
<feature type="compositionally biased region" description="Basic and acidic residues" evidence="1">
    <location>
        <begin position="566"/>
        <end position="577"/>
    </location>
</feature>
<evidence type="ECO:0000313" key="2">
    <source>
        <dbReference type="EMBL" id="CAD8848205.1"/>
    </source>
</evidence>
<gene>
    <name evidence="2" type="ORF">NSCI0253_LOCUS22555</name>
</gene>
<feature type="region of interest" description="Disordered" evidence="1">
    <location>
        <begin position="566"/>
        <end position="585"/>
    </location>
</feature>
<feature type="compositionally biased region" description="Low complexity" evidence="1">
    <location>
        <begin position="442"/>
        <end position="461"/>
    </location>
</feature>
<dbReference type="AlphaFoldDB" id="A0A7S1AAX8"/>
<dbReference type="EMBL" id="HBFQ01032060">
    <property type="protein sequence ID" value="CAD8848205.1"/>
    <property type="molecule type" value="Transcribed_RNA"/>
</dbReference>
<feature type="region of interest" description="Disordered" evidence="1">
    <location>
        <begin position="270"/>
        <end position="539"/>
    </location>
</feature>
<feature type="compositionally biased region" description="Basic and acidic residues" evidence="1">
    <location>
        <begin position="490"/>
        <end position="499"/>
    </location>
</feature>
<feature type="compositionally biased region" description="Basic and acidic residues" evidence="1">
    <location>
        <begin position="270"/>
        <end position="298"/>
    </location>
</feature>
<feature type="region of interest" description="Disordered" evidence="1">
    <location>
        <begin position="85"/>
        <end position="138"/>
    </location>
</feature>
<feature type="compositionally biased region" description="Polar residues" evidence="1">
    <location>
        <begin position="409"/>
        <end position="428"/>
    </location>
</feature>
<feature type="compositionally biased region" description="Low complexity" evidence="1">
    <location>
        <begin position="371"/>
        <end position="408"/>
    </location>
</feature>
<proteinExistence type="predicted"/>
<feature type="region of interest" description="Disordered" evidence="1">
    <location>
        <begin position="722"/>
        <end position="742"/>
    </location>
</feature>
<feature type="compositionally biased region" description="Polar residues" evidence="1">
    <location>
        <begin position="332"/>
        <end position="342"/>
    </location>
</feature>
<organism evidence="2">
    <name type="scientific">Noctiluca scintillans</name>
    <name type="common">Sea sparkle</name>
    <name type="synonym">Red tide dinoflagellate</name>
    <dbReference type="NCBI Taxonomy" id="2966"/>
    <lineage>
        <taxon>Eukaryota</taxon>
        <taxon>Sar</taxon>
        <taxon>Alveolata</taxon>
        <taxon>Dinophyceae</taxon>
        <taxon>Noctilucales</taxon>
        <taxon>Noctilucaceae</taxon>
        <taxon>Noctiluca</taxon>
    </lineage>
</organism>
<protein>
    <submittedName>
        <fullName evidence="2">Uncharacterized protein</fullName>
    </submittedName>
</protein>
<name>A0A7S1AAX8_NOCSC</name>
<accession>A0A7S1AAX8</accession>
<feature type="compositionally biased region" description="Low complexity" evidence="1">
    <location>
        <begin position="477"/>
        <end position="489"/>
    </location>
</feature>
<reference evidence="2" key="1">
    <citation type="submission" date="2021-01" db="EMBL/GenBank/DDBJ databases">
        <authorList>
            <person name="Corre E."/>
            <person name="Pelletier E."/>
            <person name="Niang G."/>
            <person name="Scheremetjew M."/>
            <person name="Finn R."/>
            <person name="Kale V."/>
            <person name="Holt S."/>
            <person name="Cochrane G."/>
            <person name="Meng A."/>
            <person name="Brown T."/>
            <person name="Cohen L."/>
        </authorList>
    </citation>
    <scope>NUCLEOTIDE SEQUENCE</scope>
</reference>
<feature type="compositionally biased region" description="Low complexity" evidence="1">
    <location>
        <begin position="343"/>
        <end position="356"/>
    </location>
</feature>
<feature type="compositionally biased region" description="Polar residues" evidence="1">
    <location>
        <begin position="501"/>
        <end position="511"/>
    </location>
</feature>
<evidence type="ECO:0000256" key="1">
    <source>
        <dbReference type="SAM" id="MobiDB-lite"/>
    </source>
</evidence>